<evidence type="ECO:0000313" key="2">
    <source>
        <dbReference type="EMBL" id="KAF2740082.1"/>
    </source>
</evidence>
<dbReference type="AlphaFoldDB" id="A0A9P4V4Z4"/>
<protein>
    <submittedName>
        <fullName evidence="2">Uncharacterized protein</fullName>
    </submittedName>
</protein>
<organism evidence="2 3">
    <name type="scientific">Polyplosphaeria fusca</name>
    <dbReference type="NCBI Taxonomy" id="682080"/>
    <lineage>
        <taxon>Eukaryota</taxon>
        <taxon>Fungi</taxon>
        <taxon>Dikarya</taxon>
        <taxon>Ascomycota</taxon>
        <taxon>Pezizomycotina</taxon>
        <taxon>Dothideomycetes</taxon>
        <taxon>Pleosporomycetidae</taxon>
        <taxon>Pleosporales</taxon>
        <taxon>Tetraplosphaeriaceae</taxon>
        <taxon>Polyplosphaeria</taxon>
    </lineage>
</organism>
<keyword evidence="3" id="KW-1185">Reference proteome</keyword>
<evidence type="ECO:0000313" key="3">
    <source>
        <dbReference type="Proteomes" id="UP000799444"/>
    </source>
</evidence>
<dbReference type="Proteomes" id="UP000799444">
    <property type="component" value="Unassembled WGS sequence"/>
</dbReference>
<reference evidence="2" key="1">
    <citation type="journal article" date="2020" name="Stud. Mycol.">
        <title>101 Dothideomycetes genomes: a test case for predicting lifestyles and emergence of pathogens.</title>
        <authorList>
            <person name="Haridas S."/>
            <person name="Albert R."/>
            <person name="Binder M."/>
            <person name="Bloem J."/>
            <person name="Labutti K."/>
            <person name="Salamov A."/>
            <person name="Andreopoulos B."/>
            <person name="Baker S."/>
            <person name="Barry K."/>
            <person name="Bills G."/>
            <person name="Bluhm B."/>
            <person name="Cannon C."/>
            <person name="Castanera R."/>
            <person name="Culley D."/>
            <person name="Daum C."/>
            <person name="Ezra D."/>
            <person name="Gonzalez J."/>
            <person name="Henrissat B."/>
            <person name="Kuo A."/>
            <person name="Liang C."/>
            <person name="Lipzen A."/>
            <person name="Lutzoni F."/>
            <person name="Magnuson J."/>
            <person name="Mondo S."/>
            <person name="Nolan M."/>
            <person name="Ohm R."/>
            <person name="Pangilinan J."/>
            <person name="Park H.-J."/>
            <person name="Ramirez L."/>
            <person name="Alfaro M."/>
            <person name="Sun H."/>
            <person name="Tritt A."/>
            <person name="Yoshinaga Y."/>
            <person name="Zwiers L.-H."/>
            <person name="Turgeon B."/>
            <person name="Goodwin S."/>
            <person name="Spatafora J."/>
            <person name="Crous P."/>
            <person name="Grigoriev I."/>
        </authorList>
    </citation>
    <scope>NUCLEOTIDE SEQUENCE</scope>
    <source>
        <strain evidence="2">CBS 125425</strain>
    </source>
</reference>
<proteinExistence type="predicted"/>
<dbReference type="EMBL" id="ML996101">
    <property type="protein sequence ID" value="KAF2740082.1"/>
    <property type="molecule type" value="Genomic_DNA"/>
</dbReference>
<gene>
    <name evidence="2" type="ORF">EJ04DRAFT_508093</name>
</gene>
<name>A0A9P4V4Z4_9PLEO</name>
<sequence>MAPWSTTSNPEDLRKIITPGTRIKARKMFFREISSTRNRNEKSSPCEPTRQPGMDSWRRGPVFTTQLQLLLGTVHLVWWQNACSKCNGC</sequence>
<comment type="caution">
    <text evidence="2">The sequence shown here is derived from an EMBL/GenBank/DDBJ whole genome shotgun (WGS) entry which is preliminary data.</text>
</comment>
<evidence type="ECO:0000256" key="1">
    <source>
        <dbReference type="SAM" id="MobiDB-lite"/>
    </source>
</evidence>
<feature type="region of interest" description="Disordered" evidence="1">
    <location>
        <begin position="34"/>
        <end position="58"/>
    </location>
</feature>
<accession>A0A9P4V4Z4</accession>